<evidence type="ECO:0000256" key="1">
    <source>
        <dbReference type="ARBA" id="ARBA00022605"/>
    </source>
</evidence>
<reference evidence="8 9" key="1">
    <citation type="journal article" date="2013" name="Genome Announc.">
        <title>Draft Genome Sequence of the Moderately Halophilic Bacterium Marinobacter lipolyticus Strain SM19.</title>
        <authorList>
            <person name="Papke R.T."/>
            <person name="de la Haba R.R."/>
            <person name="Infante-Dominguez C."/>
            <person name="Perez D."/>
            <person name="Sanchez-Porro C."/>
            <person name="Lapierre P."/>
            <person name="Ventosa A."/>
        </authorList>
    </citation>
    <scope>NUCLEOTIDE SEQUENCE [LARGE SCALE GENOMIC DNA]</scope>
    <source>
        <strain evidence="8 9">SM19</strain>
    </source>
</reference>
<organism evidence="8 9">
    <name type="scientific">Marinobacter lipolyticus SM19</name>
    <dbReference type="NCBI Taxonomy" id="1318628"/>
    <lineage>
        <taxon>Bacteria</taxon>
        <taxon>Pseudomonadati</taxon>
        <taxon>Pseudomonadota</taxon>
        <taxon>Gammaproteobacteria</taxon>
        <taxon>Pseudomonadales</taxon>
        <taxon>Marinobacteraceae</taxon>
        <taxon>Marinobacter</taxon>
    </lineage>
</organism>
<keyword evidence="5 6" id="KW-0456">Lyase</keyword>
<evidence type="ECO:0000256" key="6">
    <source>
        <dbReference type="HAMAP-Rule" id="MF_01677"/>
    </source>
</evidence>
<dbReference type="GO" id="GO:0008270">
    <property type="term" value="F:zinc ion binding"/>
    <property type="evidence" value="ECO:0007669"/>
    <property type="project" value="UniProtKB-UniRule"/>
</dbReference>
<dbReference type="Proteomes" id="UP000016540">
    <property type="component" value="Unassembled WGS sequence"/>
</dbReference>
<evidence type="ECO:0000313" key="9">
    <source>
        <dbReference type="Proteomes" id="UP000016540"/>
    </source>
</evidence>
<dbReference type="InterPro" id="IPR017714">
    <property type="entry name" value="MethylthioRu-1-P_deHdtase_MtnB"/>
</dbReference>
<dbReference type="Gene3D" id="3.40.225.10">
    <property type="entry name" value="Class II aldolase/adducin N-terminal domain"/>
    <property type="match status" value="1"/>
</dbReference>
<comment type="cofactor">
    <cofactor evidence="6">
        <name>Zn(2+)</name>
        <dbReference type="ChEBI" id="CHEBI:29105"/>
    </cofactor>
    <text evidence="6">Binds 1 zinc ion per subunit.</text>
</comment>
<dbReference type="PANTHER" id="PTHR10640">
    <property type="entry name" value="METHYLTHIORIBULOSE-1-PHOSPHATE DEHYDRATASE"/>
    <property type="match status" value="1"/>
</dbReference>
<dbReference type="EMBL" id="ASAD01000021">
    <property type="protein sequence ID" value="EON91016.1"/>
    <property type="molecule type" value="Genomic_DNA"/>
</dbReference>
<dbReference type="HOGENOM" id="CLU_006033_4_1_6"/>
<evidence type="ECO:0000256" key="4">
    <source>
        <dbReference type="ARBA" id="ARBA00023167"/>
    </source>
</evidence>
<keyword evidence="1 6" id="KW-0028">Amino-acid biosynthesis</keyword>
<evidence type="ECO:0000256" key="3">
    <source>
        <dbReference type="ARBA" id="ARBA00022833"/>
    </source>
</evidence>
<comment type="function">
    <text evidence="6">Catalyzes the dehydration of methylthioribulose-1-phosphate (MTRu-1-P) into 2,3-diketo-5-methylthiopentyl-1-phosphate (DK-MTP-1-P).</text>
</comment>
<feature type="domain" description="Class II aldolase/adducin N-terminal" evidence="7">
    <location>
        <begin position="14"/>
        <end position="203"/>
    </location>
</feature>
<dbReference type="GO" id="GO:0005996">
    <property type="term" value="P:monosaccharide metabolic process"/>
    <property type="evidence" value="ECO:0007669"/>
    <property type="project" value="UniProtKB-ARBA"/>
</dbReference>
<keyword evidence="3 6" id="KW-0862">Zinc</keyword>
<keyword evidence="2 6" id="KW-0479">Metal-binding</keyword>
<gene>
    <name evidence="6" type="primary">mtnB</name>
    <name evidence="8" type="ORF">MARLIPOL_16599</name>
</gene>
<dbReference type="GO" id="GO:0046570">
    <property type="term" value="F:methylthioribulose 1-phosphate dehydratase activity"/>
    <property type="evidence" value="ECO:0007669"/>
    <property type="project" value="UniProtKB-UniRule"/>
</dbReference>
<dbReference type="AlphaFoldDB" id="R8AXH5"/>
<accession>R8AXH5</accession>
<dbReference type="InterPro" id="IPR036409">
    <property type="entry name" value="Aldolase_II/adducin_N_sf"/>
</dbReference>
<dbReference type="GO" id="GO:0019509">
    <property type="term" value="P:L-methionine salvage from methylthioadenosine"/>
    <property type="evidence" value="ECO:0007669"/>
    <property type="project" value="UniProtKB-UniRule"/>
</dbReference>
<feature type="binding site" evidence="6">
    <location>
        <position position="100"/>
    </location>
    <ligand>
        <name>Zn(2+)</name>
        <dbReference type="ChEBI" id="CHEBI:29105"/>
    </ligand>
</feature>
<keyword evidence="4 6" id="KW-0486">Methionine biosynthesis</keyword>
<keyword evidence="9" id="KW-1185">Reference proteome</keyword>
<dbReference type="NCBIfam" id="NF006672">
    <property type="entry name" value="PRK09220.1"/>
    <property type="match status" value="1"/>
</dbReference>
<dbReference type="UniPathway" id="UPA00904">
    <property type="reaction ID" value="UER00875"/>
</dbReference>
<proteinExistence type="inferred from homology"/>
<feature type="binding site" evidence="6">
    <location>
        <position position="102"/>
    </location>
    <ligand>
        <name>Zn(2+)</name>
        <dbReference type="ChEBI" id="CHEBI:29105"/>
    </ligand>
</feature>
<dbReference type="PATRIC" id="fig|1318628.3.peg.3318"/>
<comment type="catalytic activity">
    <reaction evidence="6">
        <text>5-(methylsulfanyl)-D-ribulose 1-phosphate = 5-methylsulfanyl-2,3-dioxopentyl phosphate + H2O</text>
        <dbReference type="Rhea" id="RHEA:15549"/>
        <dbReference type="ChEBI" id="CHEBI:15377"/>
        <dbReference type="ChEBI" id="CHEBI:58548"/>
        <dbReference type="ChEBI" id="CHEBI:58828"/>
        <dbReference type="EC" id="4.2.1.109"/>
    </reaction>
</comment>
<protein>
    <recommendedName>
        <fullName evidence="6">Methylthioribulose-1-phosphate dehydratase</fullName>
        <shortName evidence="6">MTRu-1-P dehydratase</shortName>
        <ecNumber evidence="6">4.2.1.109</ecNumber>
    </recommendedName>
</protein>
<dbReference type="EC" id="4.2.1.109" evidence="6"/>
<dbReference type="PANTHER" id="PTHR10640:SF7">
    <property type="entry name" value="METHYLTHIORIBULOSE-1-PHOSPHATE DEHYDRATASE"/>
    <property type="match status" value="1"/>
</dbReference>
<evidence type="ECO:0000256" key="2">
    <source>
        <dbReference type="ARBA" id="ARBA00022723"/>
    </source>
</evidence>
<dbReference type="Pfam" id="PF00596">
    <property type="entry name" value="Aldolase_II"/>
    <property type="match status" value="1"/>
</dbReference>
<dbReference type="STRING" id="1318628.MARLIPOL_16599"/>
<dbReference type="NCBIfam" id="TIGR03328">
    <property type="entry name" value="salvage_mtnB"/>
    <property type="match status" value="1"/>
</dbReference>
<dbReference type="HAMAP" id="MF_01677">
    <property type="entry name" value="Salvage_MtnB"/>
    <property type="match status" value="1"/>
</dbReference>
<name>R8AXH5_9GAMM</name>
<comment type="similarity">
    <text evidence="6">Belongs to the aldolase class II family. MtnB subfamily.</text>
</comment>
<dbReference type="GO" id="GO:0005737">
    <property type="term" value="C:cytoplasm"/>
    <property type="evidence" value="ECO:0007669"/>
    <property type="project" value="UniProtKB-UniRule"/>
</dbReference>
<evidence type="ECO:0000256" key="5">
    <source>
        <dbReference type="ARBA" id="ARBA00023239"/>
    </source>
</evidence>
<sequence>MPLFDITRYAQAAESIIDAGRFLYGRGWSPATSSNYSARIDAGHIAITVSGRHKGELGAGDVMVVDLSGQAVQSQCRSSAETRLHTVLYELFPDVGAVLHTHSVNATVLSRILPPQQSLQLQGYELQKAFPGHDTHEDTLVVPVFDNTQDIPQLAEQTKQWFRDHPDQPGYLIRGHGLYTWGRTMADCLRHVEAFEFLFECELATMRLRP</sequence>
<dbReference type="SUPFAM" id="SSF53639">
    <property type="entry name" value="AraD/HMP-PK domain-like"/>
    <property type="match status" value="1"/>
</dbReference>
<evidence type="ECO:0000259" key="7">
    <source>
        <dbReference type="SMART" id="SM01007"/>
    </source>
</evidence>
<dbReference type="RefSeq" id="WP_012139526.1">
    <property type="nucleotide sequence ID" value="NZ_KE007328.1"/>
</dbReference>
<comment type="caution">
    <text evidence="8">The sequence shown here is derived from an EMBL/GenBank/DDBJ whole genome shotgun (WGS) entry which is preliminary data.</text>
</comment>
<dbReference type="SMART" id="SM01007">
    <property type="entry name" value="Aldolase_II"/>
    <property type="match status" value="1"/>
</dbReference>
<evidence type="ECO:0000313" key="8">
    <source>
        <dbReference type="EMBL" id="EON91016.1"/>
    </source>
</evidence>
<dbReference type="eggNOG" id="COG0235">
    <property type="taxonomic scope" value="Bacteria"/>
</dbReference>
<comment type="pathway">
    <text evidence="6">Amino-acid biosynthesis; L-methionine biosynthesis via salvage pathway; L-methionine from S-methyl-5-thio-alpha-D-ribose 1-phosphate: step 2/6.</text>
</comment>
<dbReference type="InterPro" id="IPR001303">
    <property type="entry name" value="Aldolase_II/adducin_N"/>
</dbReference>